<accession>A0A193BV61</accession>
<evidence type="ECO:0000313" key="1">
    <source>
        <dbReference type="EMBL" id="ANN16059.1"/>
    </source>
</evidence>
<gene>
    <name evidence="1" type="ORF">SD37_10670</name>
</gene>
<proteinExistence type="predicted"/>
<protein>
    <submittedName>
        <fullName evidence="1">Uncharacterized protein</fullName>
    </submittedName>
</protein>
<dbReference type="Proteomes" id="UP000093695">
    <property type="component" value="Chromosome"/>
</dbReference>
<organism evidence="1 2">
    <name type="scientific">Amycolatopsis orientalis</name>
    <name type="common">Nocardia orientalis</name>
    <dbReference type="NCBI Taxonomy" id="31958"/>
    <lineage>
        <taxon>Bacteria</taxon>
        <taxon>Bacillati</taxon>
        <taxon>Actinomycetota</taxon>
        <taxon>Actinomycetes</taxon>
        <taxon>Pseudonocardiales</taxon>
        <taxon>Pseudonocardiaceae</taxon>
        <taxon>Amycolatopsis</taxon>
    </lineage>
</organism>
<dbReference type="STRING" id="31958.SD37_10670"/>
<evidence type="ECO:0000313" key="2">
    <source>
        <dbReference type="Proteomes" id="UP000093695"/>
    </source>
</evidence>
<reference evidence="1 2" key="1">
    <citation type="journal article" date="2015" name="Genome Announc.">
        <title>Draft Genome Sequence of Norvancomycin-Producing Strain Amycolatopsis orientalis CPCC200066.</title>
        <authorList>
            <person name="Lei X."/>
            <person name="Yuan F."/>
            <person name="Shi Y."/>
            <person name="Li X."/>
            <person name="Wang L."/>
            <person name="Hong B."/>
        </authorList>
    </citation>
    <scope>NUCLEOTIDE SEQUENCE [LARGE SCALE GENOMIC DNA]</scope>
    <source>
        <strain evidence="1 2">B-37</strain>
    </source>
</reference>
<sequence>MLELQVAEPPVHAFPTGHRIDEVQPDPGVIVEAPQQFPHVFGLREVADLSVHGEAHHLEQALPQRLRPLGQPYRLERVLASFARDQHHRP</sequence>
<dbReference type="KEGG" id="aori:SD37_10670"/>
<dbReference type="EMBL" id="CP016174">
    <property type="protein sequence ID" value="ANN16059.1"/>
    <property type="molecule type" value="Genomic_DNA"/>
</dbReference>
<name>A0A193BV61_AMYOR</name>
<keyword evidence="2" id="KW-1185">Reference proteome</keyword>
<dbReference type="AlphaFoldDB" id="A0A193BV61"/>